<keyword evidence="16" id="KW-0739">Sodium transport</keyword>
<evidence type="ECO:0000256" key="10">
    <source>
        <dbReference type="ARBA" id="ARBA00022847"/>
    </source>
</evidence>
<keyword evidence="20" id="KW-1185">Reference proteome</keyword>
<name>A0AAV6V9T8_9ARAC</name>
<feature type="transmembrane region" description="Helical" evidence="17">
    <location>
        <begin position="88"/>
        <end position="111"/>
    </location>
</feature>
<evidence type="ECO:0000256" key="15">
    <source>
        <dbReference type="ARBA" id="ARBA00023136"/>
    </source>
</evidence>
<dbReference type="Gene3D" id="1.20.1420.30">
    <property type="entry name" value="NCX, central ion-binding region"/>
    <property type="match status" value="2"/>
</dbReference>
<evidence type="ECO:0000256" key="13">
    <source>
        <dbReference type="ARBA" id="ARBA00023053"/>
    </source>
</evidence>
<dbReference type="GO" id="GO:0006874">
    <property type="term" value="P:intracellular calcium ion homeostasis"/>
    <property type="evidence" value="ECO:0007669"/>
    <property type="project" value="TreeGrafter"/>
</dbReference>
<dbReference type="GO" id="GO:0008273">
    <property type="term" value="F:calcium, potassium:sodium antiporter activity"/>
    <property type="evidence" value="ECO:0007669"/>
    <property type="project" value="TreeGrafter"/>
</dbReference>
<accession>A0AAV6V9T8</accession>
<keyword evidence="4" id="KW-0050">Antiport</keyword>
<dbReference type="PANTHER" id="PTHR10846">
    <property type="entry name" value="SODIUM/POTASSIUM/CALCIUM EXCHANGER"/>
    <property type="match status" value="1"/>
</dbReference>
<gene>
    <name evidence="19" type="ORF">JTE90_009720</name>
</gene>
<dbReference type="Pfam" id="PF01699">
    <property type="entry name" value="Na_Ca_ex"/>
    <property type="match status" value="2"/>
</dbReference>
<evidence type="ECO:0000256" key="16">
    <source>
        <dbReference type="ARBA" id="ARBA00023201"/>
    </source>
</evidence>
<keyword evidence="11" id="KW-0630">Potassium</keyword>
<keyword evidence="14" id="KW-0406">Ion transport</keyword>
<feature type="transmembrane region" description="Helical" evidence="17">
    <location>
        <begin position="12"/>
        <end position="32"/>
    </location>
</feature>
<keyword evidence="9" id="KW-0106">Calcium</keyword>
<evidence type="ECO:0000256" key="7">
    <source>
        <dbReference type="ARBA" id="ARBA00022692"/>
    </source>
</evidence>
<dbReference type="GO" id="GO:0005886">
    <property type="term" value="C:plasma membrane"/>
    <property type="evidence" value="ECO:0007669"/>
    <property type="project" value="TreeGrafter"/>
</dbReference>
<comment type="caution">
    <text evidence="19">The sequence shown here is derived from an EMBL/GenBank/DDBJ whole genome shotgun (WGS) entry which is preliminary data.</text>
</comment>
<evidence type="ECO:0000256" key="11">
    <source>
        <dbReference type="ARBA" id="ARBA00022958"/>
    </source>
</evidence>
<keyword evidence="5" id="KW-0633">Potassium transport</keyword>
<keyword evidence="8" id="KW-0732">Signal</keyword>
<dbReference type="NCBIfam" id="TIGR00367">
    <property type="entry name" value="calcium/sodium antiporter"/>
    <property type="match status" value="1"/>
</dbReference>
<dbReference type="AlphaFoldDB" id="A0AAV6V9T8"/>
<evidence type="ECO:0000256" key="5">
    <source>
        <dbReference type="ARBA" id="ARBA00022538"/>
    </source>
</evidence>
<evidence type="ECO:0000256" key="12">
    <source>
        <dbReference type="ARBA" id="ARBA00022989"/>
    </source>
</evidence>
<feature type="transmembrane region" description="Helical" evidence="17">
    <location>
        <begin position="217"/>
        <end position="236"/>
    </location>
</feature>
<comment type="subcellular location">
    <subcellularLocation>
        <location evidence="1">Membrane</location>
        <topology evidence="1">Multi-pass membrane protein</topology>
    </subcellularLocation>
</comment>
<feature type="transmembrane region" description="Helical" evidence="17">
    <location>
        <begin position="132"/>
        <end position="152"/>
    </location>
</feature>
<dbReference type="GO" id="GO:0005262">
    <property type="term" value="F:calcium channel activity"/>
    <property type="evidence" value="ECO:0007669"/>
    <property type="project" value="TreeGrafter"/>
</dbReference>
<dbReference type="PANTHER" id="PTHR10846:SF73">
    <property type="entry name" value="SODIUM_CALCIUM EXCHANGER MEMBRANE REGION DOMAIN-CONTAINING PROTEIN"/>
    <property type="match status" value="1"/>
</dbReference>
<evidence type="ECO:0000256" key="1">
    <source>
        <dbReference type="ARBA" id="ARBA00004141"/>
    </source>
</evidence>
<dbReference type="EMBL" id="JAFNEN010000136">
    <property type="protein sequence ID" value="KAG8192695.1"/>
    <property type="molecule type" value="Genomic_DNA"/>
</dbReference>
<evidence type="ECO:0000259" key="18">
    <source>
        <dbReference type="Pfam" id="PF01699"/>
    </source>
</evidence>
<evidence type="ECO:0000256" key="17">
    <source>
        <dbReference type="SAM" id="Phobius"/>
    </source>
</evidence>
<feature type="transmembrane region" description="Helical" evidence="17">
    <location>
        <begin position="504"/>
        <end position="524"/>
    </location>
</feature>
<evidence type="ECO:0000256" key="8">
    <source>
        <dbReference type="ARBA" id="ARBA00022729"/>
    </source>
</evidence>
<evidence type="ECO:0000256" key="14">
    <source>
        <dbReference type="ARBA" id="ARBA00023065"/>
    </source>
</evidence>
<evidence type="ECO:0000256" key="6">
    <source>
        <dbReference type="ARBA" id="ARBA00022568"/>
    </source>
</evidence>
<reference evidence="19 20" key="1">
    <citation type="journal article" date="2022" name="Nat. Ecol. Evol.">
        <title>A masculinizing supergene underlies an exaggerated male reproductive morph in a spider.</title>
        <authorList>
            <person name="Hendrickx F."/>
            <person name="De Corte Z."/>
            <person name="Sonet G."/>
            <person name="Van Belleghem S.M."/>
            <person name="Kostlbacher S."/>
            <person name="Vangestel C."/>
        </authorList>
    </citation>
    <scope>NUCLEOTIDE SEQUENCE [LARGE SCALE GENOMIC DNA]</scope>
    <source>
        <strain evidence="19">W744_W776</strain>
    </source>
</reference>
<dbReference type="Proteomes" id="UP000827092">
    <property type="component" value="Unassembled WGS sequence"/>
</dbReference>
<feature type="transmembrane region" description="Helical" evidence="17">
    <location>
        <begin position="379"/>
        <end position="400"/>
    </location>
</feature>
<dbReference type="InterPro" id="IPR044880">
    <property type="entry name" value="NCX_ion-bd_dom_sf"/>
</dbReference>
<sequence>MKQMEKTYKKFLLSCLYVVPCFVIISTVFLVFNRGFSGREDVLEYHETGRHLLAVNETNDTLITCIPSGIHSFPSDFFTQEQRRMGGVLVHILIAAYVCAMIGVVCHGYFVPSLEIISDRLKLPPDIAGATFMAIGTSAPELFSSILGSFVAEDDIGVGTIIGSAVFNIVGVTGLVGVVLWTDVLDIDWYPIARDCTAYGFTVLTLIWIISDNIVTWWESLILLFIFFLYIFIIYFNSRIEVCARGLANSIKRSKCICCCCTDNEEASSLISEKIFVPEISECQRHIKRLERDSFSVEFTASRENSVLGKEPMQTAIEEMLSSGQGTSSLCKPPNTDSCWKLVWWGFMFPARLLFYVTIPDSSQERLQKFYPVTFTMSVIWIGVLSYMAVWMVTVIGYTLSIPDSVSGLTILAAGTSVPELISSVIVAKNGFGNMAISNLVGSNTFDISFCLGAPWLLKTLLSKRKYLLVFSSALTYTTATLLLTLVVFVAVFGFSGWKLNRTVGLVFFGVYGIFVVLACMYELNVFGEINVKTCDY</sequence>
<feature type="domain" description="Sodium/calcium exchanger membrane region" evidence="18">
    <location>
        <begin position="372"/>
        <end position="520"/>
    </location>
</feature>
<evidence type="ECO:0000313" key="19">
    <source>
        <dbReference type="EMBL" id="KAG8192695.1"/>
    </source>
</evidence>
<keyword evidence="7 17" id="KW-0812">Transmembrane</keyword>
<dbReference type="GO" id="GO:0015293">
    <property type="term" value="F:symporter activity"/>
    <property type="evidence" value="ECO:0007669"/>
    <property type="project" value="UniProtKB-KW"/>
</dbReference>
<keyword evidence="10" id="KW-0769">Symport</keyword>
<feature type="transmembrane region" description="Helical" evidence="17">
    <location>
        <begin position="467"/>
        <end position="498"/>
    </location>
</feature>
<proteinExistence type="inferred from homology"/>
<evidence type="ECO:0000256" key="2">
    <source>
        <dbReference type="ARBA" id="ARBA00005364"/>
    </source>
</evidence>
<comment type="similarity">
    <text evidence="2">Belongs to the Ca(2+):cation antiporter (CaCA) (TC 2.A.19) family. SLC24A subfamily.</text>
</comment>
<keyword evidence="13" id="KW-0915">Sodium</keyword>
<organism evidence="19 20">
    <name type="scientific">Oedothorax gibbosus</name>
    <dbReference type="NCBI Taxonomy" id="931172"/>
    <lineage>
        <taxon>Eukaryota</taxon>
        <taxon>Metazoa</taxon>
        <taxon>Ecdysozoa</taxon>
        <taxon>Arthropoda</taxon>
        <taxon>Chelicerata</taxon>
        <taxon>Arachnida</taxon>
        <taxon>Araneae</taxon>
        <taxon>Araneomorphae</taxon>
        <taxon>Entelegynae</taxon>
        <taxon>Araneoidea</taxon>
        <taxon>Linyphiidae</taxon>
        <taxon>Erigoninae</taxon>
        <taxon>Oedothorax</taxon>
    </lineage>
</organism>
<keyword evidence="6" id="KW-0109">Calcium transport</keyword>
<keyword evidence="15 17" id="KW-0472">Membrane</keyword>
<evidence type="ECO:0000313" key="20">
    <source>
        <dbReference type="Proteomes" id="UP000827092"/>
    </source>
</evidence>
<dbReference type="InterPro" id="IPR004837">
    <property type="entry name" value="NaCa_Exmemb"/>
</dbReference>
<dbReference type="InterPro" id="IPR004481">
    <property type="entry name" value="K/Na/Ca-exchanger"/>
</dbReference>
<keyword evidence="12 17" id="KW-1133">Transmembrane helix</keyword>
<keyword evidence="3" id="KW-0813">Transport</keyword>
<evidence type="ECO:0000256" key="3">
    <source>
        <dbReference type="ARBA" id="ARBA00022448"/>
    </source>
</evidence>
<feature type="transmembrane region" description="Helical" evidence="17">
    <location>
        <begin position="158"/>
        <end position="180"/>
    </location>
</feature>
<protein>
    <recommendedName>
        <fullName evidence="18">Sodium/calcium exchanger membrane region domain-containing protein</fullName>
    </recommendedName>
</protein>
<feature type="domain" description="Sodium/calcium exchanger membrane region" evidence="18">
    <location>
        <begin position="94"/>
        <end position="235"/>
    </location>
</feature>
<evidence type="ECO:0000256" key="4">
    <source>
        <dbReference type="ARBA" id="ARBA00022449"/>
    </source>
</evidence>
<dbReference type="FunFam" id="1.20.1420.30:FF:000009">
    <property type="entry name" value="sodium/potassium/calcium exchanger 5 isoform X2"/>
    <property type="match status" value="1"/>
</dbReference>
<evidence type="ECO:0000256" key="9">
    <source>
        <dbReference type="ARBA" id="ARBA00022837"/>
    </source>
</evidence>